<dbReference type="EMBL" id="JBJVNE010000001">
    <property type="protein sequence ID" value="MFM9644814.1"/>
    <property type="molecule type" value="Genomic_DNA"/>
</dbReference>
<comment type="caution">
    <text evidence="3">The sequence shown here is derived from an EMBL/GenBank/DDBJ whole genome shotgun (WGS) entry which is preliminary data.</text>
</comment>
<name>A0ABW9I8H0_STRGJ</name>
<organism evidence="3 4">
    <name type="scientific">Streptomyces galilaeus</name>
    <dbReference type="NCBI Taxonomy" id="33899"/>
    <lineage>
        <taxon>Bacteria</taxon>
        <taxon>Bacillati</taxon>
        <taxon>Actinomycetota</taxon>
        <taxon>Actinomycetes</taxon>
        <taxon>Kitasatosporales</taxon>
        <taxon>Streptomycetaceae</taxon>
        <taxon>Streptomyces</taxon>
    </lineage>
</organism>
<dbReference type="Proteomes" id="UP001631993">
    <property type="component" value="Unassembled WGS sequence"/>
</dbReference>
<evidence type="ECO:0000313" key="4">
    <source>
        <dbReference type="Proteomes" id="UP001631993"/>
    </source>
</evidence>
<keyword evidence="2" id="KW-1133">Transmembrane helix</keyword>
<feature type="region of interest" description="Disordered" evidence="1">
    <location>
        <begin position="62"/>
        <end position="91"/>
    </location>
</feature>
<gene>
    <name evidence="3" type="ORF">ACKI1S_01500</name>
</gene>
<evidence type="ECO:0000313" key="3">
    <source>
        <dbReference type="EMBL" id="MFM9644814.1"/>
    </source>
</evidence>
<reference evidence="3 4" key="1">
    <citation type="submission" date="2024-12" db="EMBL/GenBank/DDBJ databases">
        <title>Forecasting of Potato common scab and diversities of Pathogenic streptomyces spp. in china.</title>
        <authorList>
            <person name="Handique U."/>
            <person name="Wu J."/>
        </authorList>
    </citation>
    <scope>NUCLEOTIDE SEQUENCE [LARGE SCALE GENOMIC DNA]</scope>
    <source>
        <strain evidence="3 4">ZRIMU1585</strain>
    </source>
</reference>
<feature type="transmembrane region" description="Helical" evidence="2">
    <location>
        <begin position="35"/>
        <end position="57"/>
    </location>
</feature>
<keyword evidence="4" id="KW-1185">Reference proteome</keyword>
<protein>
    <recommendedName>
        <fullName evidence="5">Integral membrane protein</fullName>
    </recommendedName>
</protein>
<evidence type="ECO:0008006" key="5">
    <source>
        <dbReference type="Google" id="ProtNLM"/>
    </source>
</evidence>
<evidence type="ECO:0000256" key="2">
    <source>
        <dbReference type="SAM" id="Phobius"/>
    </source>
</evidence>
<keyword evidence="2" id="KW-0812">Transmembrane</keyword>
<keyword evidence="2" id="KW-0472">Membrane</keyword>
<evidence type="ECO:0000256" key="1">
    <source>
        <dbReference type="SAM" id="MobiDB-lite"/>
    </source>
</evidence>
<sequence>MLRHEFRPGRLVAGAAFVLAGVIYAGDAGGLWETPWFAVVPVVVAGLFLAAVTGLVTRAVRGRRAGKPGAPAETGAGAGAGSGSGSGSAGS</sequence>
<dbReference type="RefSeq" id="WP_369279067.1">
    <property type="nucleotide sequence ID" value="NZ_JBJVMW010000034.1"/>
</dbReference>
<feature type="compositionally biased region" description="Gly residues" evidence="1">
    <location>
        <begin position="76"/>
        <end position="91"/>
    </location>
</feature>
<accession>A0ABW9I8H0</accession>
<proteinExistence type="predicted"/>